<protein>
    <submittedName>
        <fullName evidence="2">Nuclear transport factor 2 family protein</fullName>
    </submittedName>
</protein>
<name>A0A9X2KNC5_9SPHN</name>
<dbReference type="SUPFAM" id="SSF54427">
    <property type="entry name" value="NTF2-like"/>
    <property type="match status" value="1"/>
</dbReference>
<dbReference type="Gene3D" id="3.10.450.50">
    <property type="match status" value="1"/>
</dbReference>
<organism evidence="2 3">
    <name type="scientific">Sphingomonas liriopis</name>
    <dbReference type="NCBI Taxonomy" id="2949094"/>
    <lineage>
        <taxon>Bacteria</taxon>
        <taxon>Pseudomonadati</taxon>
        <taxon>Pseudomonadota</taxon>
        <taxon>Alphaproteobacteria</taxon>
        <taxon>Sphingomonadales</taxon>
        <taxon>Sphingomonadaceae</taxon>
        <taxon>Sphingomonas</taxon>
    </lineage>
</organism>
<keyword evidence="3" id="KW-1185">Reference proteome</keyword>
<gene>
    <name evidence="2" type="ORF">M9979_01235</name>
</gene>
<dbReference type="InterPro" id="IPR032710">
    <property type="entry name" value="NTF2-like_dom_sf"/>
</dbReference>
<dbReference type="AlphaFoldDB" id="A0A9X2KNC5"/>
<comment type="caution">
    <text evidence="2">The sequence shown here is derived from an EMBL/GenBank/DDBJ whole genome shotgun (WGS) entry which is preliminary data.</text>
</comment>
<dbReference type="InterPro" id="IPR037401">
    <property type="entry name" value="SnoaL-like"/>
</dbReference>
<feature type="domain" description="SnoaL-like" evidence="1">
    <location>
        <begin position="11"/>
        <end position="111"/>
    </location>
</feature>
<dbReference type="Pfam" id="PF12680">
    <property type="entry name" value="SnoaL_2"/>
    <property type="match status" value="1"/>
</dbReference>
<dbReference type="EMBL" id="JAMLDY010000001">
    <property type="protein sequence ID" value="MCP3733509.1"/>
    <property type="molecule type" value="Genomic_DNA"/>
</dbReference>
<evidence type="ECO:0000313" key="3">
    <source>
        <dbReference type="Proteomes" id="UP001139486"/>
    </source>
</evidence>
<proteinExistence type="predicted"/>
<evidence type="ECO:0000259" key="1">
    <source>
        <dbReference type="Pfam" id="PF12680"/>
    </source>
</evidence>
<reference evidence="2" key="1">
    <citation type="submission" date="2022-05" db="EMBL/GenBank/DDBJ databases">
        <title>Sphingomonas sp. strain RP10 Genome sequencing and assembly.</title>
        <authorList>
            <person name="Kim I."/>
        </authorList>
    </citation>
    <scope>NUCLEOTIDE SEQUENCE</scope>
    <source>
        <strain evidence="2">RP10</strain>
    </source>
</reference>
<accession>A0A9X2KNC5</accession>
<evidence type="ECO:0000313" key="2">
    <source>
        <dbReference type="EMBL" id="MCP3733509.1"/>
    </source>
</evidence>
<dbReference type="Proteomes" id="UP001139486">
    <property type="component" value="Unassembled WGS sequence"/>
</dbReference>
<sequence>MPDPARMEAAVRAYVAAFDAGSADDVAALYAADATVEDPIGAPIHHGRAAIRAFYAGAMQTGAKLRLDGPVRIAGDYAAFAFSVHLEYDGARRRIDVIDTFRFNAANEVVEMRAFWGPANMTGF</sequence>